<reference evidence="2 3" key="1">
    <citation type="journal article" date="2006" name="Science">
        <title>The genome of black cottonwood, Populus trichocarpa (Torr. &amp; Gray).</title>
        <authorList>
            <person name="Tuskan G.A."/>
            <person name="Difazio S."/>
            <person name="Jansson S."/>
            <person name="Bohlmann J."/>
            <person name="Grigoriev I."/>
            <person name="Hellsten U."/>
            <person name="Putnam N."/>
            <person name="Ralph S."/>
            <person name="Rombauts S."/>
            <person name="Salamov A."/>
            <person name="Schein J."/>
            <person name="Sterck L."/>
            <person name="Aerts A."/>
            <person name="Bhalerao R.R."/>
            <person name="Bhalerao R.P."/>
            <person name="Blaudez D."/>
            <person name="Boerjan W."/>
            <person name="Brun A."/>
            <person name="Brunner A."/>
            <person name="Busov V."/>
            <person name="Campbell M."/>
            <person name="Carlson J."/>
            <person name="Chalot M."/>
            <person name="Chapman J."/>
            <person name="Chen G.L."/>
            <person name="Cooper D."/>
            <person name="Coutinho P.M."/>
            <person name="Couturier J."/>
            <person name="Covert S."/>
            <person name="Cronk Q."/>
            <person name="Cunningham R."/>
            <person name="Davis J."/>
            <person name="Degroeve S."/>
            <person name="Dejardin A."/>
            <person name="Depamphilis C."/>
            <person name="Detter J."/>
            <person name="Dirks B."/>
            <person name="Dubchak I."/>
            <person name="Duplessis S."/>
            <person name="Ehlting J."/>
            <person name="Ellis B."/>
            <person name="Gendler K."/>
            <person name="Goodstein D."/>
            <person name="Gribskov M."/>
            <person name="Grimwood J."/>
            <person name="Groover A."/>
            <person name="Gunter L."/>
            <person name="Hamberger B."/>
            <person name="Heinze B."/>
            <person name="Helariutta Y."/>
            <person name="Henrissat B."/>
            <person name="Holligan D."/>
            <person name="Holt R."/>
            <person name="Huang W."/>
            <person name="Islam-Faridi N."/>
            <person name="Jones S."/>
            <person name="Jones-Rhoades M."/>
            <person name="Jorgensen R."/>
            <person name="Joshi C."/>
            <person name="Kangasjarvi J."/>
            <person name="Karlsson J."/>
            <person name="Kelleher C."/>
            <person name="Kirkpatrick R."/>
            <person name="Kirst M."/>
            <person name="Kohler A."/>
            <person name="Kalluri U."/>
            <person name="Larimer F."/>
            <person name="Leebens-Mack J."/>
            <person name="Leple J.C."/>
            <person name="Locascio P."/>
            <person name="Lou Y."/>
            <person name="Lucas S."/>
            <person name="Martin F."/>
            <person name="Montanini B."/>
            <person name="Napoli C."/>
            <person name="Nelson D.R."/>
            <person name="Nelson C."/>
            <person name="Nieminen K."/>
            <person name="Nilsson O."/>
            <person name="Pereda V."/>
            <person name="Peter G."/>
            <person name="Philippe R."/>
            <person name="Pilate G."/>
            <person name="Poliakov A."/>
            <person name="Razumovskaya J."/>
            <person name="Richardson P."/>
            <person name="Rinaldi C."/>
            <person name="Ritland K."/>
            <person name="Rouze P."/>
            <person name="Ryaboy D."/>
            <person name="Schmutz J."/>
            <person name="Schrader J."/>
            <person name="Segerman B."/>
            <person name="Shin H."/>
            <person name="Siddiqui A."/>
            <person name="Sterky F."/>
            <person name="Terry A."/>
            <person name="Tsai C.J."/>
            <person name="Uberbacher E."/>
            <person name="Unneberg P."/>
            <person name="Vahala J."/>
            <person name="Wall K."/>
            <person name="Wessler S."/>
            <person name="Yang G."/>
            <person name="Yin T."/>
            <person name="Douglas C."/>
            <person name="Marra M."/>
            <person name="Sandberg G."/>
            <person name="Van de Peer Y."/>
            <person name="Rokhsar D."/>
        </authorList>
    </citation>
    <scope>NUCLEOTIDE SEQUENCE [LARGE SCALE GENOMIC DNA]</scope>
    <source>
        <strain evidence="3">cv. Nisqually</strain>
    </source>
</reference>
<dbReference type="Gene3D" id="3.40.50.1010">
    <property type="entry name" value="5'-nuclease"/>
    <property type="match status" value="1"/>
</dbReference>
<dbReference type="SMART" id="SM00484">
    <property type="entry name" value="XPGI"/>
    <property type="match status" value="1"/>
</dbReference>
<organism evidence="2 3">
    <name type="scientific">Populus trichocarpa</name>
    <name type="common">Western balsam poplar</name>
    <name type="synonym">Populus balsamifera subsp. trichocarpa</name>
    <dbReference type="NCBI Taxonomy" id="3694"/>
    <lineage>
        <taxon>Eukaryota</taxon>
        <taxon>Viridiplantae</taxon>
        <taxon>Streptophyta</taxon>
        <taxon>Embryophyta</taxon>
        <taxon>Tracheophyta</taxon>
        <taxon>Spermatophyta</taxon>
        <taxon>Magnoliopsida</taxon>
        <taxon>eudicotyledons</taxon>
        <taxon>Gunneridae</taxon>
        <taxon>Pentapetalae</taxon>
        <taxon>rosids</taxon>
        <taxon>fabids</taxon>
        <taxon>Malpighiales</taxon>
        <taxon>Salicaceae</taxon>
        <taxon>Saliceae</taxon>
        <taxon>Populus</taxon>
    </lineage>
</organism>
<dbReference type="PANTHER" id="PTHR11081">
    <property type="entry name" value="FLAP ENDONUCLEASE FAMILY MEMBER"/>
    <property type="match status" value="1"/>
</dbReference>
<keyword evidence="3" id="KW-1185">Reference proteome</keyword>
<dbReference type="SUPFAM" id="SSF88723">
    <property type="entry name" value="PIN domain-like"/>
    <property type="match status" value="1"/>
</dbReference>
<accession>A0A2K2BJ64</accession>
<protein>
    <recommendedName>
        <fullName evidence="1">XPG-I domain-containing protein</fullName>
    </recommendedName>
</protein>
<evidence type="ECO:0000313" key="3">
    <source>
        <dbReference type="Proteomes" id="UP000006729"/>
    </source>
</evidence>
<dbReference type="InterPro" id="IPR006084">
    <property type="entry name" value="XPG/Rad2"/>
</dbReference>
<dbReference type="STRING" id="3694.A0A2K2BJ64"/>
<dbReference type="InterPro" id="IPR029060">
    <property type="entry name" value="PIN-like_dom_sf"/>
</dbReference>
<dbReference type="Pfam" id="PF00867">
    <property type="entry name" value="XPG_I"/>
    <property type="match status" value="1"/>
</dbReference>
<evidence type="ECO:0000313" key="2">
    <source>
        <dbReference type="EMBL" id="PNT49820.1"/>
    </source>
</evidence>
<proteinExistence type="predicted"/>
<name>A0A2K2BJ64_POPTR</name>
<gene>
    <name evidence="2" type="ORF">POPTR_002G152800</name>
</gene>
<dbReference type="InParanoid" id="A0A2K2BJ64"/>
<evidence type="ECO:0000259" key="1">
    <source>
        <dbReference type="SMART" id="SM00484"/>
    </source>
</evidence>
<sequence>MVVVQHETAIEATHFRQPHLCLTFFRTINPRSKFGVSPVFVVDETPLPMKSHARIARFFLFSGVDIPGLLVAEKANGEAEALCAQLNAKGHVDACITADSDAFLFGAKLHEIGNGNTLFQIGSKVVDDLMLDLDESLVKSKTSHCSFCGHPNSKRAHFKSTCEYCGTSNIQGLLKKARGF</sequence>
<dbReference type="GO" id="GO:0004518">
    <property type="term" value="F:nuclease activity"/>
    <property type="evidence" value="ECO:0007669"/>
    <property type="project" value="InterPro"/>
</dbReference>
<dbReference type="AlphaFoldDB" id="A0A2K2BJ64"/>
<dbReference type="PRINTS" id="PR00853">
    <property type="entry name" value="XPGRADSUPER"/>
</dbReference>
<dbReference type="Proteomes" id="UP000006729">
    <property type="component" value="Chromosome 2"/>
</dbReference>
<dbReference type="PANTHER" id="PTHR11081:SF59">
    <property type="entry name" value="FI23547P1"/>
    <property type="match status" value="1"/>
</dbReference>
<dbReference type="InterPro" id="IPR006086">
    <property type="entry name" value="XPG-I_dom"/>
</dbReference>
<dbReference type="EMBL" id="CM009291">
    <property type="protein sequence ID" value="PNT49820.1"/>
    <property type="molecule type" value="Genomic_DNA"/>
</dbReference>
<feature type="domain" description="XPG-I" evidence="1">
    <location>
        <begin position="65"/>
        <end position="131"/>
    </location>
</feature>